<accession>A0A0F5HQ75</accession>
<proteinExistence type="predicted"/>
<keyword evidence="2" id="KW-1185">Reference proteome</keyword>
<comment type="caution">
    <text evidence="1">The sequence shown here is derived from an EMBL/GenBank/DDBJ whole genome shotgun (WGS) entry which is preliminary data.</text>
</comment>
<gene>
    <name evidence="1" type="ORF">QY95_03579</name>
</gene>
<organism evidence="1 2">
    <name type="scientific">Bacillus thermotolerans</name>
    <name type="common">Quasibacillus thermotolerans</name>
    <dbReference type="NCBI Taxonomy" id="1221996"/>
    <lineage>
        <taxon>Bacteria</taxon>
        <taxon>Bacillati</taxon>
        <taxon>Bacillota</taxon>
        <taxon>Bacilli</taxon>
        <taxon>Bacillales</taxon>
        <taxon>Bacillaceae</taxon>
        <taxon>Bacillus</taxon>
    </lineage>
</organism>
<evidence type="ECO:0000313" key="2">
    <source>
        <dbReference type="Proteomes" id="UP000031563"/>
    </source>
</evidence>
<accession>A0A0F5HL76</accession>
<dbReference type="STRING" id="1221996.QY95_03579"/>
<dbReference type="EMBL" id="JWIR02000075">
    <property type="protein sequence ID" value="KKB35175.1"/>
    <property type="molecule type" value="Genomic_DNA"/>
</dbReference>
<evidence type="ECO:0000313" key="1">
    <source>
        <dbReference type="EMBL" id="KKB35175.1"/>
    </source>
</evidence>
<reference evidence="1" key="1">
    <citation type="submission" date="2015-02" db="EMBL/GenBank/DDBJ databases">
        <title>Genome Assembly of Bacillaceae bacterium MTCC 8252.</title>
        <authorList>
            <person name="Verma A."/>
            <person name="Khatri I."/>
            <person name="Mual P."/>
            <person name="Subramanian S."/>
            <person name="Krishnamurthi S."/>
        </authorList>
    </citation>
    <scope>NUCLEOTIDE SEQUENCE [LARGE SCALE GENOMIC DNA]</scope>
    <source>
        <strain evidence="1">MTCC 8252</strain>
    </source>
</reference>
<protein>
    <submittedName>
        <fullName evidence="1">Uncharacterized protein</fullName>
    </submittedName>
</protein>
<dbReference type="RefSeq" id="WP_232506364.1">
    <property type="nucleotide sequence ID" value="NZ_JWIR02000075.1"/>
</dbReference>
<dbReference type="Proteomes" id="UP000031563">
    <property type="component" value="Unassembled WGS sequence"/>
</dbReference>
<sequence>MEVGMEVVYDSKIYTIVHIYNSGYCEIKEKNKHTILLVKLSELSIRE</sequence>
<name>A0A0F5HL76_BACTR</name>
<dbReference type="AlphaFoldDB" id="A0A0F5HL76"/>